<dbReference type="SUPFAM" id="SSF53850">
    <property type="entry name" value="Periplasmic binding protein-like II"/>
    <property type="match status" value="1"/>
</dbReference>
<gene>
    <name evidence="3" type="ORF">HELGO_WM39379</name>
</gene>
<sequence length="213" mass="23178">MQKRLNARDWILYSLIILLVFLLLLVMYQVDRQWTKLDQMQTSLSEQAKDMRALRTGLGSGAFAAKSVSQGGDQAAASGSGVAPAFKRAYDATQQEGYAQGDWSVNAFSGGLATITPLVSSDADASTVQSNVMESLLTRNPDSLEWDGLVAKSWTVSDDGLVITFQLRDDVTFSDGKPLTAEDVVFSFDFAMTEAIQAPAERSLYERISSVKA</sequence>
<dbReference type="GO" id="GO:0015833">
    <property type="term" value="P:peptide transport"/>
    <property type="evidence" value="ECO:0007669"/>
    <property type="project" value="TreeGrafter"/>
</dbReference>
<keyword evidence="1" id="KW-0812">Transmembrane</keyword>
<dbReference type="Gene3D" id="3.40.190.10">
    <property type="entry name" value="Periplasmic binding protein-like II"/>
    <property type="match status" value="1"/>
</dbReference>
<keyword evidence="1" id="KW-1133">Transmembrane helix</keyword>
<evidence type="ECO:0000259" key="2">
    <source>
        <dbReference type="Pfam" id="PF00496"/>
    </source>
</evidence>
<protein>
    <submittedName>
        <fullName evidence="3">Oligopeptide ABC transporter, periplasmic oligopeptide-binding protein OppA (TC 3.A.1.5.1)</fullName>
    </submittedName>
</protein>
<accession>A0A6S6T7R0</accession>
<feature type="transmembrane region" description="Helical" evidence="1">
    <location>
        <begin position="12"/>
        <end position="30"/>
    </location>
</feature>
<dbReference type="AlphaFoldDB" id="A0A6S6T7R0"/>
<dbReference type="Pfam" id="PF00496">
    <property type="entry name" value="SBP_bac_5"/>
    <property type="match status" value="1"/>
</dbReference>
<evidence type="ECO:0000313" key="3">
    <source>
        <dbReference type="EMBL" id="CAA6812627.1"/>
    </source>
</evidence>
<name>A0A6S6T7R0_9GAMM</name>
<feature type="domain" description="Solute-binding protein family 5" evidence="2">
    <location>
        <begin position="149"/>
        <end position="212"/>
    </location>
</feature>
<feature type="non-terminal residue" evidence="3">
    <location>
        <position position="213"/>
    </location>
</feature>
<evidence type="ECO:0000256" key="1">
    <source>
        <dbReference type="SAM" id="Phobius"/>
    </source>
</evidence>
<dbReference type="PANTHER" id="PTHR30290">
    <property type="entry name" value="PERIPLASMIC BINDING COMPONENT OF ABC TRANSPORTER"/>
    <property type="match status" value="1"/>
</dbReference>
<dbReference type="EMBL" id="CACVAV010000204">
    <property type="protein sequence ID" value="CAA6812627.1"/>
    <property type="molecule type" value="Genomic_DNA"/>
</dbReference>
<reference evidence="3" key="1">
    <citation type="submission" date="2020-01" db="EMBL/GenBank/DDBJ databases">
        <authorList>
            <person name="Meier V. D."/>
            <person name="Meier V D."/>
        </authorList>
    </citation>
    <scope>NUCLEOTIDE SEQUENCE</scope>
    <source>
        <strain evidence="3">HLG_WM_MAG_08</strain>
    </source>
</reference>
<proteinExistence type="predicted"/>
<dbReference type="GO" id="GO:1904680">
    <property type="term" value="F:peptide transmembrane transporter activity"/>
    <property type="evidence" value="ECO:0007669"/>
    <property type="project" value="TreeGrafter"/>
</dbReference>
<dbReference type="InterPro" id="IPR039424">
    <property type="entry name" value="SBP_5"/>
</dbReference>
<dbReference type="InterPro" id="IPR000914">
    <property type="entry name" value="SBP_5_dom"/>
</dbReference>
<organism evidence="3">
    <name type="scientific">uncultured Thiotrichaceae bacterium</name>
    <dbReference type="NCBI Taxonomy" id="298394"/>
    <lineage>
        <taxon>Bacteria</taxon>
        <taxon>Pseudomonadati</taxon>
        <taxon>Pseudomonadota</taxon>
        <taxon>Gammaproteobacteria</taxon>
        <taxon>Thiotrichales</taxon>
        <taxon>Thiotrichaceae</taxon>
        <taxon>environmental samples</taxon>
    </lineage>
</organism>
<keyword evidence="1" id="KW-0472">Membrane</keyword>